<evidence type="ECO:0000259" key="2">
    <source>
        <dbReference type="PROSITE" id="PS50011"/>
    </source>
</evidence>
<dbReference type="AlphaFoldDB" id="A0AAD5YGU0"/>
<dbReference type="PANTHER" id="PTHR38248">
    <property type="entry name" value="FUNK1 6"/>
    <property type="match status" value="1"/>
</dbReference>
<dbReference type="GO" id="GO:0005524">
    <property type="term" value="F:ATP binding"/>
    <property type="evidence" value="ECO:0007669"/>
    <property type="project" value="InterPro"/>
</dbReference>
<protein>
    <recommendedName>
        <fullName evidence="2">Protein kinase domain-containing protein</fullName>
    </recommendedName>
</protein>
<keyword evidence="4" id="KW-1185">Reference proteome</keyword>
<gene>
    <name evidence="3" type="ORF">NLI96_g2147</name>
</gene>
<dbReference type="InterPro" id="IPR040976">
    <property type="entry name" value="Pkinase_fungal"/>
</dbReference>
<comment type="caution">
    <text evidence="3">The sequence shown here is derived from an EMBL/GenBank/DDBJ whole genome shotgun (WGS) entry which is preliminary data.</text>
</comment>
<dbReference type="EMBL" id="JANAWD010000046">
    <property type="protein sequence ID" value="KAJ3489378.1"/>
    <property type="molecule type" value="Genomic_DNA"/>
</dbReference>
<evidence type="ECO:0000313" key="3">
    <source>
        <dbReference type="EMBL" id="KAJ3489378.1"/>
    </source>
</evidence>
<dbReference type="Pfam" id="PF17667">
    <property type="entry name" value="Pkinase_fungal"/>
    <property type="match status" value="2"/>
</dbReference>
<dbReference type="GO" id="GO:0004672">
    <property type="term" value="F:protein kinase activity"/>
    <property type="evidence" value="ECO:0007669"/>
    <property type="project" value="InterPro"/>
</dbReference>
<proteinExistence type="predicted"/>
<reference evidence="3" key="1">
    <citation type="submission" date="2022-07" db="EMBL/GenBank/DDBJ databases">
        <title>Genome Sequence of Physisporinus lineatus.</title>
        <authorList>
            <person name="Buettner E."/>
        </authorList>
    </citation>
    <scope>NUCLEOTIDE SEQUENCE</scope>
    <source>
        <strain evidence="3">VT162</strain>
    </source>
</reference>
<dbReference type="PROSITE" id="PS50011">
    <property type="entry name" value="PROTEIN_KINASE_DOM"/>
    <property type="match status" value="1"/>
</dbReference>
<feature type="region of interest" description="Disordered" evidence="1">
    <location>
        <begin position="223"/>
        <end position="244"/>
    </location>
</feature>
<dbReference type="InterPro" id="IPR011009">
    <property type="entry name" value="Kinase-like_dom_sf"/>
</dbReference>
<sequence>MSNSDSYDFEECEVETLEPDVRYHLTHHTKSVPVNKWVEVILSISPDKISDWSTRLSHGRLLHPSTSIMKNLKKYCEATQEIDQRISWSLIVNEIVSLAPDFIPDIPVFSLPIIFSHNSPSPEDVRSRHVPDVAILPKSLPPGHQQELNRQEDDEWCQVLGCVAFTSGNQDQLEILSHEALRAGLTNVLKGFEQPEIVYASEYTPCLPSDPPLSVDDELQTRLTSTAPRKRKATSNGSSSDINVKRLRADSESSELSPINLPQRETGRLVSHALCLLSLTSGTRGHCLQFLVDGHRLMFWYYDAGGILHSEWMDWIDNFPKFAAIMVAFASLDIRGWGVGNIPNLRPPPCLGASTGPLPSSLSGFTLTMTHRSLEGITQQVKVTLQNKVFTSQSLVGRRTHVYNITTEPEISKKPLVLKMSMQSSDRTPENEFIERATNAGVAHIPEMYMWSNRDEEWRLSDGVWGNLFPDNEDHKVYEDRYQRLIVFTKYEPVERIISPANMHNLMMQLVDCIHELRYKTCILHRDISLGNLMYEELRDGSIKLILNDFDLAVKVDKDGLPTTTNSSKHRTGTLPFMPHELLNPQTLDSVTHSLRHDFESVFLVALWLAIKFFLRDGHGDVLPKQDGRDILYGWEYGTLADIYPKKFTLITDDHTMKGILTKVDMGAYNDWIAAFWAVIRKAYKARAEQMPVMSTAFYLGEELPQQMVDLETFDGLISRNSIKAVLQRWEIAQCTSQTIEEFVPYFV</sequence>
<evidence type="ECO:0000313" key="4">
    <source>
        <dbReference type="Proteomes" id="UP001212997"/>
    </source>
</evidence>
<accession>A0AAD5YGU0</accession>
<organism evidence="3 4">
    <name type="scientific">Meripilus lineatus</name>
    <dbReference type="NCBI Taxonomy" id="2056292"/>
    <lineage>
        <taxon>Eukaryota</taxon>
        <taxon>Fungi</taxon>
        <taxon>Dikarya</taxon>
        <taxon>Basidiomycota</taxon>
        <taxon>Agaricomycotina</taxon>
        <taxon>Agaricomycetes</taxon>
        <taxon>Polyporales</taxon>
        <taxon>Meripilaceae</taxon>
        <taxon>Meripilus</taxon>
    </lineage>
</organism>
<dbReference type="Gene3D" id="1.10.510.10">
    <property type="entry name" value="Transferase(Phosphotransferase) domain 1"/>
    <property type="match status" value="1"/>
</dbReference>
<evidence type="ECO:0000256" key="1">
    <source>
        <dbReference type="SAM" id="MobiDB-lite"/>
    </source>
</evidence>
<dbReference type="PANTHER" id="PTHR38248:SF2">
    <property type="entry name" value="FUNK1 11"/>
    <property type="match status" value="1"/>
</dbReference>
<dbReference type="InterPro" id="IPR000719">
    <property type="entry name" value="Prot_kinase_dom"/>
</dbReference>
<dbReference type="SUPFAM" id="SSF56112">
    <property type="entry name" value="Protein kinase-like (PK-like)"/>
    <property type="match status" value="1"/>
</dbReference>
<feature type="domain" description="Protein kinase" evidence="2">
    <location>
        <begin position="367"/>
        <end position="748"/>
    </location>
</feature>
<dbReference type="Proteomes" id="UP001212997">
    <property type="component" value="Unassembled WGS sequence"/>
</dbReference>
<name>A0AAD5YGU0_9APHY</name>